<dbReference type="RefSeq" id="WP_129573218.1">
    <property type="nucleotide sequence ID" value="NZ_CP012672.1"/>
</dbReference>
<dbReference type="PANTHER" id="PTHR42748:SF7">
    <property type="entry name" value="NMRA LIKE REDOX SENSOR 1-RELATED"/>
    <property type="match status" value="1"/>
</dbReference>
<proteinExistence type="inferred from homology"/>
<dbReference type="EMBL" id="CP012672">
    <property type="protein sequence ID" value="AUX28973.1"/>
    <property type="molecule type" value="Genomic_DNA"/>
</dbReference>
<gene>
    <name evidence="4" type="primary">nmrA</name>
    <name evidence="4" type="ORF">SOCE836_010580</name>
</gene>
<dbReference type="InterPro" id="IPR051164">
    <property type="entry name" value="NmrA-like_oxidored"/>
</dbReference>
<name>A0A4P2QI08_SORCE</name>
<sequence length="146" mass="15057">MRGRPAPGRRGPPSFYATPGTFTFLYPPGHRIPFIAADDIGAIAAAVFAAPGAFAGRTLELAGDVLTGEEVAAALGRATGRPLAYVTVPAEALRQNPLIARVVEVATKLRVDVDIPSLRALHPGLKTLAAWLDAGGAARIPVTSPA</sequence>
<reference evidence="4 5" key="1">
    <citation type="submission" date="2015-09" db="EMBL/GenBank/DDBJ databases">
        <title>Sorangium comparison.</title>
        <authorList>
            <person name="Zaburannyi N."/>
            <person name="Bunk B."/>
            <person name="Overmann J."/>
            <person name="Mueller R."/>
        </authorList>
    </citation>
    <scope>NUCLEOTIDE SEQUENCE [LARGE SCALE GENOMIC DNA]</scope>
    <source>
        <strain evidence="4 5">So ce836</strain>
    </source>
</reference>
<evidence type="ECO:0000256" key="2">
    <source>
        <dbReference type="ARBA" id="ARBA00022857"/>
    </source>
</evidence>
<feature type="domain" description="NmrA-like" evidence="3">
    <location>
        <begin position="20"/>
        <end position="97"/>
    </location>
</feature>
<dbReference type="InterPro" id="IPR036291">
    <property type="entry name" value="NAD(P)-bd_dom_sf"/>
</dbReference>
<dbReference type="Gene3D" id="3.40.50.720">
    <property type="entry name" value="NAD(P)-binding Rossmann-like Domain"/>
    <property type="match status" value="1"/>
</dbReference>
<dbReference type="AlphaFoldDB" id="A0A4P2QI08"/>
<accession>A0A4P2QI08</accession>
<evidence type="ECO:0000256" key="1">
    <source>
        <dbReference type="ARBA" id="ARBA00006328"/>
    </source>
</evidence>
<evidence type="ECO:0000313" key="5">
    <source>
        <dbReference type="Proteomes" id="UP000295497"/>
    </source>
</evidence>
<protein>
    <submittedName>
        <fullName evidence="4">NmrA family transcriptional regulator</fullName>
    </submittedName>
</protein>
<dbReference type="PANTHER" id="PTHR42748">
    <property type="entry name" value="NITROGEN METABOLITE REPRESSION PROTEIN NMRA FAMILY MEMBER"/>
    <property type="match status" value="1"/>
</dbReference>
<dbReference type="Proteomes" id="UP000295497">
    <property type="component" value="Chromosome"/>
</dbReference>
<organism evidence="4 5">
    <name type="scientific">Sorangium cellulosum</name>
    <name type="common">Polyangium cellulosum</name>
    <dbReference type="NCBI Taxonomy" id="56"/>
    <lineage>
        <taxon>Bacteria</taxon>
        <taxon>Pseudomonadati</taxon>
        <taxon>Myxococcota</taxon>
        <taxon>Polyangia</taxon>
        <taxon>Polyangiales</taxon>
        <taxon>Polyangiaceae</taxon>
        <taxon>Sorangium</taxon>
    </lineage>
</organism>
<evidence type="ECO:0000259" key="3">
    <source>
        <dbReference type="Pfam" id="PF05368"/>
    </source>
</evidence>
<dbReference type="InterPro" id="IPR008030">
    <property type="entry name" value="NmrA-like"/>
</dbReference>
<evidence type="ECO:0000313" key="4">
    <source>
        <dbReference type="EMBL" id="AUX28973.1"/>
    </source>
</evidence>
<comment type="similarity">
    <text evidence="1">Belongs to the NmrA-type oxidoreductase family.</text>
</comment>
<keyword evidence="2" id="KW-0521">NADP</keyword>
<dbReference type="Pfam" id="PF05368">
    <property type="entry name" value="NmrA"/>
    <property type="match status" value="1"/>
</dbReference>
<dbReference type="SUPFAM" id="SSF51735">
    <property type="entry name" value="NAD(P)-binding Rossmann-fold domains"/>
    <property type="match status" value="1"/>
</dbReference>